<dbReference type="GO" id="GO:0005886">
    <property type="term" value="C:plasma membrane"/>
    <property type="evidence" value="ECO:0007669"/>
    <property type="project" value="UniProtKB-SubCell"/>
</dbReference>
<feature type="transmembrane region" description="Helical" evidence="6">
    <location>
        <begin position="84"/>
        <end position="113"/>
    </location>
</feature>
<accession>A0A0F9KH67</accession>
<dbReference type="SUPFAM" id="SSF103473">
    <property type="entry name" value="MFS general substrate transporter"/>
    <property type="match status" value="1"/>
</dbReference>
<reference evidence="7" key="1">
    <citation type="journal article" date="2015" name="Nature">
        <title>Complex archaea that bridge the gap between prokaryotes and eukaryotes.</title>
        <authorList>
            <person name="Spang A."/>
            <person name="Saw J.H."/>
            <person name="Jorgensen S.L."/>
            <person name="Zaremba-Niedzwiedzka K."/>
            <person name="Martijn J."/>
            <person name="Lind A.E."/>
            <person name="van Eijk R."/>
            <person name="Schleper C."/>
            <person name="Guy L."/>
            <person name="Ettema T.J."/>
        </authorList>
    </citation>
    <scope>NUCLEOTIDE SEQUENCE</scope>
</reference>
<evidence type="ECO:0000256" key="1">
    <source>
        <dbReference type="ARBA" id="ARBA00004651"/>
    </source>
</evidence>
<keyword evidence="4 6" id="KW-1133">Transmembrane helix</keyword>
<keyword evidence="3 6" id="KW-0812">Transmembrane</keyword>
<dbReference type="PANTHER" id="PTHR23513">
    <property type="entry name" value="INTEGRAL MEMBRANE EFFLUX PROTEIN-RELATED"/>
    <property type="match status" value="1"/>
</dbReference>
<dbReference type="InterPro" id="IPR036259">
    <property type="entry name" value="MFS_trans_sf"/>
</dbReference>
<proteinExistence type="predicted"/>
<dbReference type="Gene3D" id="1.20.1250.20">
    <property type="entry name" value="MFS general substrate transporter like domains"/>
    <property type="match status" value="1"/>
</dbReference>
<keyword evidence="2" id="KW-1003">Cell membrane</keyword>
<protein>
    <recommendedName>
        <fullName evidence="8">Major facilitator superfamily (MFS) profile domain-containing protein</fullName>
    </recommendedName>
</protein>
<evidence type="ECO:0000256" key="6">
    <source>
        <dbReference type="SAM" id="Phobius"/>
    </source>
</evidence>
<evidence type="ECO:0000256" key="2">
    <source>
        <dbReference type="ARBA" id="ARBA00022475"/>
    </source>
</evidence>
<evidence type="ECO:0000313" key="7">
    <source>
        <dbReference type="EMBL" id="KKM74086.1"/>
    </source>
</evidence>
<feature type="transmembrane region" description="Helical" evidence="6">
    <location>
        <begin position="53"/>
        <end position="77"/>
    </location>
</feature>
<sequence length="119" mass="13712">MEIWGQNMEEIATKATFRSYMIFWIGQLFSLLGSTVVFFVITWWITLEYKSPIFLAFATFLYILVMTLCMPIAGVLADRINRKVLILVVDSLQALTTLIMLLFFQFGIVNIWIVCLLSA</sequence>
<evidence type="ECO:0000256" key="4">
    <source>
        <dbReference type="ARBA" id="ARBA00022989"/>
    </source>
</evidence>
<evidence type="ECO:0000256" key="3">
    <source>
        <dbReference type="ARBA" id="ARBA00022692"/>
    </source>
</evidence>
<dbReference type="EMBL" id="LAZR01009196">
    <property type="protein sequence ID" value="KKM74086.1"/>
    <property type="molecule type" value="Genomic_DNA"/>
</dbReference>
<comment type="caution">
    <text evidence="7">The sequence shown here is derived from an EMBL/GenBank/DDBJ whole genome shotgun (WGS) entry which is preliminary data.</text>
</comment>
<name>A0A0F9KH67_9ZZZZ</name>
<dbReference type="AlphaFoldDB" id="A0A0F9KH67"/>
<gene>
    <name evidence="7" type="ORF">LCGC14_1403890</name>
</gene>
<comment type="subcellular location">
    <subcellularLocation>
        <location evidence="1">Cell membrane</location>
        <topology evidence="1">Multi-pass membrane protein</topology>
    </subcellularLocation>
</comment>
<keyword evidence="5 6" id="KW-0472">Membrane</keyword>
<organism evidence="7">
    <name type="scientific">marine sediment metagenome</name>
    <dbReference type="NCBI Taxonomy" id="412755"/>
    <lineage>
        <taxon>unclassified sequences</taxon>
        <taxon>metagenomes</taxon>
        <taxon>ecological metagenomes</taxon>
    </lineage>
</organism>
<evidence type="ECO:0000256" key="5">
    <source>
        <dbReference type="ARBA" id="ARBA00023136"/>
    </source>
</evidence>
<dbReference type="PANTHER" id="PTHR23513:SF6">
    <property type="entry name" value="MAJOR FACILITATOR SUPERFAMILY ASSOCIATED DOMAIN-CONTAINING PROTEIN"/>
    <property type="match status" value="1"/>
</dbReference>
<feature type="transmembrane region" description="Helical" evidence="6">
    <location>
        <begin position="21"/>
        <end position="47"/>
    </location>
</feature>
<evidence type="ECO:0008006" key="8">
    <source>
        <dbReference type="Google" id="ProtNLM"/>
    </source>
</evidence>